<gene>
    <name evidence="4" type="primary">LOC107112272</name>
</gene>
<dbReference type="RefSeq" id="XP_015268883.1">
    <property type="nucleotide sequence ID" value="XM_015413397.1"/>
</dbReference>
<dbReference type="InterPro" id="IPR028889">
    <property type="entry name" value="USP"/>
</dbReference>
<dbReference type="InterPro" id="IPR001394">
    <property type="entry name" value="Peptidase_C19_UCH"/>
</dbReference>
<name>A0ABM1K596_GEKJA</name>
<organism evidence="3 4">
    <name type="scientific">Gekko japonicus</name>
    <name type="common">Schlegel's Japanese gecko</name>
    <dbReference type="NCBI Taxonomy" id="146911"/>
    <lineage>
        <taxon>Eukaryota</taxon>
        <taxon>Metazoa</taxon>
        <taxon>Chordata</taxon>
        <taxon>Craniata</taxon>
        <taxon>Vertebrata</taxon>
        <taxon>Euteleostomi</taxon>
        <taxon>Lepidosauria</taxon>
        <taxon>Squamata</taxon>
        <taxon>Bifurcata</taxon>
        <taxon>Gekkota</taxon>
        <taxon>Gekkonidae</taxon>
        <taxon>Gekkoninae</taxon>
        <taxon>Gekko</taxon>
    </lineage>
</organism>
<reference evidence="4" key="1">
    <citation type="submission" date="2025-08" db="UniProtKB">
        <authorList>
            <consortium name="RefSeq"/>
        </authorList>
    </citation>
    <scope>IDENTIFICATION</scope>
</reference>
<accession>A0ABM1K596</accession>
<evidence type="ECO:0000313" key="4">
    <source>
        <dbReference type="RefSeq" id="XP_015268883.1"/>
    </source>
</evidence>
<sequence>MEFEKKEAFIVSQEIHAGRKKIPLGSIGCFIKGKHSMGRIVDQKSRPVVALTSSHIKPLSHHQAALLLSIDSPKKRYSLFCSEQHFTSICFLKIHDVVQLRCGRVLTAGIVRGFWERLRNPGHGELKMVLIEVELLDPRIIAPSNRFSRLKVDASKIVMVSPSTAISPSFKEIEQRSHTNEDRYLIQNWADNNSEAAWEHETLLKAEGAMKGIQGHCNSCYLDTTLFSLFSFSSVLDSVLHSAEVHDTTAQQILRQQIVEPLRQYGYVGAENVMVLRKLLQSDSFITEEKDPEEFLNVLLGEVLAIKPLLKIKAGNEVLEYNCYQILVERDGVVHMPTVQQLLEESLLSYDLKFTETPSCLILQLPRFGKGFKTFSSVYPSPELDLTSLVDPAPQMCYACGGQVTYRCSSCHLDSLLIPGHMKLLRGVAKKALPREHRQKHPSTEQKRNSCSTKSQTLELFAVLCIESNHYVAFVRCGAPRQSWLFFDSMAGQLQNEKGSHIPVVKACPQLEHYLAMAPEEISALDIKQMDPFSRRFFCDSYTFMYQQPKFSSYRCEFRN</sequence>
<evidence type="ECO:0000313" key="3">
    <source>
        <dbReference type="Proteomes" id="UP000694871"/>
    </source>
</evidence>
<keyword evidence="3" id="KW-1185">Reference proteome</keyword>
<dbReference type="Gene3D" id="3.90.70.10">
    <property type="entry name" value="Cysteine proteinases"/>
    <property type="match status" value="1"/>
</dbReference>
<keyword evidence="1" id="KW-0963">Cytoplasm</keyword>
<dbReference type="PANTHER" id="PTHR11830">
    <property type="entry name" value="40S RIBOSOMAL PROTEIN S3A"/>
    <property type="match status" value="1"/>
</dbReference>
<evidence type="ECO:0000256" key="1">
    <source>
        <dbReference type="ARBA" id="ARBA00022490"/>
    </source>
</evidence>
<protein>
    <submittedName>
        <fullName evidence="4">Ubiquitin carboxyl-terminal hydrolase CYLD-like</fullName>
    </submittedName>
</protein>
<dbReference type="Pfam" id="PF00443">
    <property type="entry name" value="UCH"/>
    <property type="match status" value="1"/>
</dbReference>
<dbReference type="InterPro" id="IPR038765">
    <property type="entry name" value="Papain-like_cys_pep_sf"/>
</dbReference>
<dbReference type="SUPFAM" id="SSF54001">
    <property type="entry name" value="Cysteine proteinases"/>
    <property type="match status" value="1"/>
</dbReference>
<dbReference type="GeneID" id="107112272"/>
<feature type="domain" description="USP" evidence="2">
    <location>
        <begin position="211"/>
        <end position="517"/>
    </location>
</feature>
<dbReference type="Proteomes" id="UP000694871">
    <property type="component" value="Unplaced"/>
</dbReference>
<proteinExistence type="predicted"/>
<dbReference type="PROSITE" id="PS50235">
    <property type="entry name" value="USP_3"/>
    <property type="match status" value="1"/>
</dbReference>
<evidence type="ECO:0000259" key="2">
    <source>
        <dbReference type="PROSITE" id="PS50235"/>
    </source>
</evidence>